<evidence type="ECO:0000313" key="1">
    <source>
        <dbReference type="EMBL" id="KAJ7013300.1"/>
    </source>
</evidence>
<reference evidence="1 2" key="1">
    <citation type="journal article" date="2023" name="Mol. Ecol. Resour.">
        <title>Chromosome-level genome assembly of a triploid poplar Populus alba 'Berolinensis'.</title>
        <authorList>
            <person name="Chen S."/>
            <person name="Yu Y."/>
            <person name="Wang X."/>
            <person name="Wang S."/>
            <person name="Zhang T."/>
            <person name="Zhou Y."/>
            <person name="He R."/>
            <person name="Meng N."/>
            <person name="Wang Y."/>
            <person name="Liu W."/>
            <person name="Liu Z."/>
            <person name="Liu J."/>
            <person name="Guo Q."/>
            <person name="Huang H."/>
            <person name="Sederoff R.R."/>
            <person name="Wang G."/>
            <person name="Qu G."/>
            <person name="Chen S."/>
        </authorList>
    </citation>
    <scope>NUCLEOTIDE SEQUENCE [LARGE SCALE GENOMIC DNA]</scope>
    <source>
        <strain evidence="1">SC-2020</strain>
    </source>
</reference>
<dbReference type="AlphaFoldDB" id="A0AAD6RRR1"/>
<dbReference type="Proteomes" id="UP001164929">
    <property type="component" value="Chromosome 1"/>
</dbReference>
<name>A0AAD6RRR1_9ROSI</name>
<accession>A0AAD6RRR1</accession>
<dbReference type="EMBL" id="JAQIZT010000001">
    <property type="protein sequence ID" value="KAJ7013300.1"/>
    <property type="molecule type" value="Genomic_DNA"/>
</dbReference>
<keyword evidence="2" id="KW-1185">Reference proteome</keyword>
<evidence type="ECO:0000313" key="2">
    <source>
        <dbReference type="Proteomes" id="UP001164929"/>
    </source>
</evidence>
<proteinExistence type="predicted"/>
<organism evidence="1 2">
    <name type="scientific">Populus alba x Populus x berolinensis</name>
    <dbReference type="NCBI Taxonomy" id="444605"/>
    <lineage>
        <taxon>Eukaryota</taxon>
        <taxon>Viridiplantae</taxon>
        <taxon>Streptophyta</taxon>
        <taxon>Embryophyta</taxon>
        <taxon>Tracheophyta</taxon>
        <taxon>Spermatophyta</taxon>
        <taxon>Magnoliopsida</taxon>
        <taxon>eudicotyledons</taxon>
        <taxon>Gunneridae</taxon>
        <taxon>Pentapetalae</taxon>
        <taxon>rosids</taxon>
        <taxon>fabids</taxon>
        <taxon>Malpighiales</taxon>
        <taxon>Salicaceae</taxon>
        <taxon>Saliceae</taxon>
        <taxon>Populus</taxon>
    </lineage>
</organism>
<comment type="caution">
    <text evidence="1">The sequence shown here is derived from an EMBL/GenBank/DDBJ whole genome shotgun (WGS) entry which is preliminary data.</text>
</comment>
<sequence length="26" mass="2937">MNMRSIQSLPRLLPSPCHLQALIMSV</sequence>
<protein>
    <submittedName>
        <fullName evidence="1">Uncharacterized protein</fullName>
    </submittedName>
</protein>
<gene>
    <name evidence="1" type="ORF">NC653_003097</name>
</gene>